<dbReference type="AlphaFoldDB" id="A0A9P0HM25"/>
<accession>A0A9P0HM25</accession>
<dbReference type="GO" id="GO:0032259">
    <property type="term" value="P:methylation"/>
    <property type="evidence" value="ECO:0007669"/>
    <property type="project" value="UniProtKB-KW"/>
</dbReference>
<dbReference type="EMBL" id="OV725082">
    <property type="protein sequence ID" value="CAH1404463.1"/>
    <property type="molecule type" value="Genomic_DNA"/>
</dbReference>
<dbReference type="Pfam" id="PF06859">
    <property type="entry name" value="Bin3"/>
    <property type="match status" value="1"/>
</dbReference>
<organism evidence="9 10">
    <name type="scientific">Nezara viridula</name>
    <name type="common">Southern green stink bug</name>
    <name type="synonym">Cimex viridulus</name>
    <dbReference type="NCBI Taxonomy" id="85310"/>
    <lineage>
        <taxon>Eukaryota</taxon>
        <taxon>Metazoa</taxon>
        <taxon>Ecdysozoa</taxon>
        <taxon>Arthropoda</taxon>
        <taxon>Hexapoda</taxon>
        <taxon>Insecta</taxon>
        <taxon>Pterygota</taxon>
        <taxon>Neoptera</taxon>
        <taxon>Paraneoptera</taxon>
        <taxon>Hemiptera</taxon>
        <taxon>Heteroptera</taxon>
        <taxon>Panheteroptera</taxon>
        <taxon>Pentatomomorpha</taxon>
        <taxon>Pentatomoidea</taxon>
        <taxon>Pentatomidae</taxon>
        <taxon>Pentatominae</taxon>
        <taxon>Nezara</taxon>
    </lineage>
</organism>
<evidence type="ECO:0000256" key="7">
    <source>
        <dbReference type="SAM" id="MobiDB-lite"/>
    </source>
</evidence>
<evidence type="ECO:0000256" key="2">
    <source>
        <dbReference type="ARBA" id="ARBA00022603"/>
    </source>
</evidence>
<dbReference type="GO" id="GO:0008173">
    <property type="term" value="F:RNA methyltransferase activity"/>
    <property type="evidence" value="ECO:0007669"/>
    <property type="project" value="UniProtKB-UniRule"/>
</dbReference>
<dbReference type="FunFam" id="3.40.50.150:FF:000083">
    <property type="entry name" value="7SK snRNA methylphosphate capping enzyme"/>
    <property type="match status" value="1"/>
</dbReference>
<feature type="compositionally biased region" description="Basic and acidic residues" evidence="7">
    <location>
        <begin position="681"/>
        <end position="693"/>
    </location>
</feature>
<feature type="domain" description="Bin3-type SAM" evidence="8">
    <location>
        <begin position="307"/>
        <end position="530"/>
    </location>
</feature>
<dbReference type="InterPro" id="IPR024160">
    <property type="entry name" value="BIN3_SAM-bd_dom"/>
</dbReference>
<evidence type="ECO:0000256" key="1">
    <source>
        <dbReference type="ARBA" id="ARBA00008361"/>
    </source>
</evidence>
<dbReference type="CDD" id="cd02440">
    <property type="entry name" value="AdoMet_MTases"/>
    <property type="match status" value="1"/>
</dbReference>
<dbReference type="InterPro" id="IPR041698">
    <property type="entry name" value="Methyltransf_25"/>
</dbReference>
<evidence type="ECO:0000259" key="8">
    <source>
        <dbReference type="PROSITE" id="PS51515"/>
    </source>
</evidence>
<feature type="compositionally biased region" description="Basic and acidic residues" evidence="7">
    <location>
        <begin position="179"/>
        <end position="197"/>
    </location>
</feature>
<feature type="compositionally biased region" description="Basic residues" evidence="7">
    <location>
        <begin position="160"/>
        <end position="174"/>
    </location>
</feature>
<name>A0A9P0HM25_NEZVI</name>
<reference evidence="9" key="1">
    <citation type="submission" date="2022-01" db="EMBL/GenBank/DDBJ databases">
        <authorList>
            <person name="King R."/>
        </authorList>
    </citation>
    <scope>NUCLEOTIDE SEQUENCE</scope>
</reference>
<dbReference type="SUPFAM" id="SSF53335">
    <property type="entry name" value="S-adenosyl-L-methionine-dependent methyltransferases"/>
    <property type="match status" value="1"/>
</dbReference>
<gene>
    <name evidence="9" type="ORF">NEZAVI_LOCUS12867</name>
</gene>
<feature type="compositionally biased region" description="Low complexity" evidence="7">
    <location>
        <begin position="694"/>
        <end position="722"/>
    </location>
</feature>
<dbReference type="Pfam" id="PF13649">
    <property type="entry name" value="Methyltransf_25"/>
    <property type="match status" value="1"/>
</dbReference>
<dbReference type="PROSITE" id="PS51515">
    <property type="entry name" value="BIN3_SAM"/>
    <property type="match status" value="1"/>
</dbReference>
<feature type="region of interest" description="Disordered" evidence="7">
    <location>
        <begin position="153"/>
        <end position="284"/>
    </location>
</feature>
<proteinExistence type="inferred from homology"/>
<dbReference type="PANTHER" id="PTHR12315">
    <property type="entry name" value="BICOID-INTERACTING PROTEIN RELATED"/>
    <property type="match status" value="1"/>
</dbReference>
<dbReference type="GO" id="GO:0040031">
    <property type="term" value="P:snRNA modification"/>
    <property type="evidence" value="ECO:0007669"/>
    <property type="project" value="TreeGrafter"/>
</dbReference>
<evidence type="ECO:0000313" key="9">
    <source>
        <dbReference type="EMBL" id="CAH1404463.1"/>
    </source>
</evidence>
<keyword evidence="4 5" id="KW-0949">S-adenosyl-L-methionine</keyword>
<evidence type="ECO:0000256" key="6">
    <source>
        <dbReference type="RuleBase" id="RU367087"/>
    </source>
</evidence>
<feature type="region of interest" description="Disordered" evidence="7">
    <location>
        <begin position="681"/>
        <end position="722"/>
    </location>
</feature>
<feature type="region of interest" description="Disordered" evidence="7">
    <location>
        <begin position="525"/>
        <end position="559"/>
    </location>
</feature>
<dbReference type="InterPro" id="IPR029063">
    <property type="entry name" value="SAM-dependent_MTases_sf"/>
</dbReference>
<feature type="compositionally biased region" description="Basic residues" evidence="7">
    <location>
        <begin position="265"/>
        <end position="274"/>
    </location>
</feature>
<feature type="region of interest" description="Disordered" evidence="7">
    <location>
        <begin position="624"/>
        <end position="650"/>
    </location>
</feature>
<feature type="compositionally biased region" description="Basic and acidic residues" evidence="7">
    <location>
        <begin position="209"/>
        <end position="249"/>
    </location>
</feature>
<evidence type="ECO:0000256" key="5">
    <source>
        <dbReference type="PROSITE-ProRule" id="PRU00848"/>
    </source>
</evidence>
<evidence type="ECO:0000256" key="4">
    <source>
        <dbReference type="ARBA" id="ARBA00022691"/>
    </source>
</evidence>
<keyword evidence="2 6" id="KW-0489">Methyltransferase</keyword>
<protein>
    <recommendedName>
        <fullName evidence="6">RNA methyltransferase</fullName>
        <ecNumber evidence="6">2.1.1.-</ecNumber>
    </recommendedName>
</protein>
<dbReference type="InterPro" id="IPR010675">
    <property type="entry name" value="Bin3_C"/>
</dbReference>
<dbReference type="OrthoDB" id="10017101at2759"/>
<keyword evidence="10" id="KW-1185">Reference proteome</keyword>
<dbReference type="EC" id="2.1.1.-" evidence="6"/>
<evidence type="ECO:0000256" key="3">
    <source>
        <dbReference type="ARBA" id="ARBA00022679"/>
    </source>
</evidence>
<dbReference type="Gene3D" id="3.40.50.150">
    <property type="entry name" value="Vaccinia Virus protein VP39"/>
    <property type="match status" value="1"/>
</dbReference>
<dbReference type="GO" id="GO:0008171">
    <property type="term" value="F:O-methyltransferase activity"/>
    <property type="evidence" value="ECO:0007669"/>
    <property type="project" value="UniProtKB-UniRule"/>
</dbReference>
<dbReference type="GO" id="GO:0017069">
    <property type="term" value="F:snRNA binding"/>
    <property type="evidence" value="ECO:0007669"/>
    <property type="project" value="TreeGrafter"/>
</dbReference>
<dbReference type="PANTHER" id="PTHR12315:SF0">
    <property type="entry name" value="7SK SNRNA METHYLPHOSPHATE CAPPING ENZYME"/>
    <property type="match status" value="1"/>
</dbReference>
<comment type="similarity">
    <text evidence="1 6">Belongs to the methyltransferase superfamily.</text>
</comment>
<dbReference type="InterPro" id="IPR039772">
    <property type="entry name" value="Bin3-like"/>
</dbReference>
<feature type="region of interest" description="Disordered" evidence="7">
    <location>
        <begin position="1"/>
        <end position="76"/>
    </location>
</feature>
<evidence type="ECO:0000313" key="10">
    <source>
        <dbReference type="Proteomes" id="UP001152798"/>
    </source>
</evidence>
<feature type="compositionally biased region" description="Polar residues" evidence="7">
    <location>
        <begin position="531"/>
        <end position="545"/>
    </location>
</feature>
<keyword evidence="3 6" id="KW-0808">Transferase</keyword>
<dbReference type="Proteomes" id="UP001152798">
    <property type="component" value="Chromosome 6"/>
</dbReference>
<sequence length="722" mass="80385">MSTEVQAVMKVDNIGGAPKRKKDTAKSENNPGATNKKHKSEDSRHFKFSKKRSQSFNAGGTKMFPPYKKRKKGNLIPPTKFLLGGNIRDPLNLNSLQDEEINKAMNAVTPKSSPLPTPKHRKGEVEVIIPADINDPLSLAGGEDNDEAYAASFNTSYPHASRKIKKKNKKRKSKGTSISKDEPECKLEEVKVEEAKLGETSAEVSLPEELVKSKDEEKDKEKEKEFKRPKLSGLEKREKKSAQEMKDKIVSPVIPQPGAWPGTSRFRKQGHRRSNQATPKFNEKSRRFQYGNYNRYYGYRNQGQESDPRLKILAKLEHFFAGRDVLDIGCNTGIISIAIARDMGARSVIGIDIDKSLVEVARQRLRRTSKEFPISMPLVYGPLDVPGVQEANTFPHNLTFIQGNYVLENDVLVELEQAQFDVILCLSVTKWFHLNWGDDGLKRAFKRMFSQLRPGGVLILEPQDWSSYSRKKTLTETIWRNYQNIKFFPAKFTEYLLSEVGFSKCEVVGAPMHPQKGFQRPIKLFTKGETPPSQTPCEDSQSRLSSELPLKESSATTADDVQADTLSRIASDISMGEGSSIVAEDIQADTLSRLASDISMREGNTTAAEDVQSDSSSRLAIDISTREGNATTAEDIQKNRGVKNQSNSEQMEIEAETVLPTQSHSVMSAKKTISCTKVISRDQLPETDIRIESAESTSTSTEAKSSKPDSASSANADPAQLN</sequence>